<keyword evidence="4" id="KW-0645">Protease</keyword>
<accession>A0A2S5SRW1</accession>
<dbReference type="GO" id="GO:0016020">
    <property type="term" value="C:membrane"/>
    <property type="evidence" value="ECO:0007669"/>
    <property type="project" value="UniProtKB-SubCell"/>
</dbReference>
<evidence type="ECO:0000256" key="4">
    <source>
        <dbReference type="ARBA" id="ARBA00022670"/>
    </source>
</evidence>
<evidence type="ECO:0000256" key="12">
    <source>
        <dbReference type="SAM" id="Phobius"/>
    </source>
</evidence>
<feature type="transmembrane region" description="Helical" evidence="12">
    <location>
        <begin position="414"/>
        <end position="442"/>
    </location>
</feature>
<evidence type="ECO:0000256" key="9">
    <source>
        <dbReference type="ARBA" id="ARBA00022989"/>
    </source>
</evidence>
<dbReference type="AlphaFoldDB" id="A0A2S5SRW1"/>
<evidence type="ECO:0000256" key="8">
    <source>
        <dbReference type="ARBA" id="ARBA00022833"/>
    </source>
</evidence>
<proteinExistence type="inferred from homology"/>
<dbReference type="EMBL" id="PSNX01000014">
    <property type="protein sequence ID" value="PPE65472.1"/>
    <property type="molecule type" value="Genomic_DNA"/>
</dbReference>
<sequence>MGWGVLAVAIAVIWLLAPLVSRVRALAALRLPLRITRRPAAPRLQSAVDDLFAPIEAELAELGFRFSHAADVIAEPKGLSPWQPVRVFRHFHFPIVAQLSGPTLPELPNVPVLTLLAELKDGLMVATQNVPMNIFPTDPRVLRDGGDAFDTVKDQYEAQLDLMRAEGMQDFRPWGDPEDIEARLSAYEDRSLQALVKAGWCEPEGDSLRIVPRRLPALAQFLARQIKRLVAALKKAAPESNVLKTSAPLERSLMFFVATRARPRHSPPPVVQWTLYALSAALFLVLGGLVLDWRFAWMLLVVIALHEAGHYLAMRALGYRRVQMLMLPLIGGVAFGEESKPKALHRIIVSLAGPLPGLLLGAALLAWQSASPDLAMLGWIMLLVNAFNLLPFHPLDGGHVLEALLPARQVVVRIALEGLAVVGLLALWWFLDLEIALVLLVLRALTWRSLWRQMQFEKLYAGAARKHKPADARALARLAFQALERVLPKRASLNQRMGMVDELIAHLRYKPLKGPSALGAGLAYFALLASPVVLAPQVVEVGRIAFMSDMERQSAEGLQLAEAANRLSVTELVQALRDDATAPRPGASELALNTLAHRTGDVLPPAALEFYRARDGLRAGASLELLPVTEVQTLRQSRPRLAAQLGARLTELRPQTPRTVSMACPPGTSGRCDVSLDEVLDWWQVGTLDGQPLLLHPQRPSGQWRIVSFELEQGELRQQPGLRDLLARAYLQQRLASAVASPR</sequence>
<evidence type="ECO:0000256" key="6">
    <source>
        <dbReference type="ARBA" id="ARBA00022723"/>
    </source>
</evidence>
<evidence type="ECO:0000256" key="5">
    <source>
        <dbReference type="ARBA" id="ARBA00022692"/>
    </source>
</evidence>
<feature type="domain" description="Peptidase M50" evidence="13">
    <location>
        <begin position="373"/>
        <end position="410"/>
    </location>
</feature>
<dbReference type="PANTHER" id="PTHR39188:SF3">
    <property type="entry name" value="STAGE IV SPORULATION PROTEIN FB"/>
    <property type="match status" value="1"/>
</dbReference>
<gene>
    <name evidence="14" type="ORF">C1704_14570</name>
</gene>
<keyword evidence="11 12" id="KW-0472">Membrane</keyword>
<reference evidence="14 15" key="1">
    <citation type="submission" date="2018-02" db="EMBL/GenBank/DDBJ databases">
        <title>Reclassifiation of [Polyangium] brachysporum DSM 7029 as Guopingzhaonella breviflexa gen. nov., sp. nov., a member of the family Comamonadaceae.</title>
        <authorList>
            <person name="Tang B."/>
        </authorList>
    </citation>
    <scope>NUCLEOTIDE SEQUENCE [LARGE SCALE GENOMIC DNA]</scope>
    <source>
        <strain evidence="14 15">BCRC 80649</strain>
    </source>
</reference>
<keyword evidence="15" id="KW-1185">Reference proteome</keyword>
<comment type="subcellular location">
    <subcellularLocation>
        <location evidence="2">Membrane</location>
        <topology evidence="2">Multi-pass membrane protein</topology>
    </subcellularLocation>
</comment>
<dbReference type="RefSeq" id="WP_104303467.1">
    <property type="nucleotide sequence ID" value="NZ_PSNX01000014.1"/>
</dbReference>
<evidence type="ECO:0000313" key="15">
    <source>
        <dbReference type="Proteomes" id="UP000238605"/>
    </source>
</evidence>
<keyword evidence="9 12" id="KW-1133">Transmembrane helix</keyword>
<dbReference type="Proteomes" id="UP000238605">
    <property type="component" value="Unassembled WGS sequence"/>
</dbReference>
<dbReference type="InterPro" id="IPR008915">
    <property type="entry name" value="Peptidase_M50"/>
</dbReference>
<name>A0A2S5SRW1_9BURK</name>
<evidence type="ECO:0000256" key="10">
    <source>
        <dbReference type="ARBA" id="ARBA00023049"/>
    </source>
</evidence>
<evidence type="ECO:0000256" key="2">
    <source>
        <dbReference type="ARBA" id="ARBA00004141"/>
    </source>
</evidence>
<feature type="transmembrane region" description="Helical" evidence="12">
    <location>
        <begin position="347"/>
        <end position="367"/>
    </location>
</feature>
<dbReference type="GO" id="GO:0046872">
    <property type="term" value="F:metal ion binding"/>
    <property type="evidence" value="ECO:0007669"/>
    <property type="project" value="UniProtKB-KW"/>
</dbReference>
<keyword evidence="5 12" id="KW-0812">Transmembrane</keyword>
<dbReference type="GO" id="GO:0006508">
    <property type="term" value="P:proteolysis"/>
    <property type="evidence" value="ECO:0007669"/>
    <property type="project" value="UniProtKB-KW"/>
</dbReference>
<feature type="transmembrane region" description="Helical" evidence="12">
    <location>
        <begin position="273"/>
        <end position="305"/>
    </location>
</feature>
<keyword evidence="8" id="KW-0862">Zinc</keyword>
<keyword evidence="10" id="KW-0482">Metalloprotease</keyword>
<evidence type="ECO:0000256" key="1">
    <source>
        <dbReference type="ARBA" id="ARBA00001947"/>
    </source>
</evidence>
<feature type="transmembrane region" description="Helical" evidence="12">
    <location>
        <begin position="517"/>
        <end position="539"/>
    </location>
</feature>
<organism evidence="14 15">
    <name type="scientific">Caldimonas caldifontis</name>
    <dbReference type="NCBI Taxonomy" id="1452508"/>
    <lineage>
        <taxon>Bacteria</taxon>
        <taxon>Pseudomonadati</taxon>
        <taxon>Pseudomonadota</taxon>
        <taxon>Betaproteobacteria</taxon>
        <taxon>Burkholderiales</taxon>
        <taxon>Sphaerotilaceae</taxon>
        <taxon>Caldimonas</taxon>
    </lineage>
</organism>
<dbReference type="GO" id="GO:0008237">
    <property type="term" value="F:metallopeptidase activity"/>
    <property type="evidence" value="ECO:0007669"/>
    <property type="project" value="UniProtKB-KW"/>
</dbReference>
<keyword evidence="7" id="KW-0378">Hydrolase</keyword>
<keyword evidence="6" id="KW-0479">Metal-binding</keyword>
<evidence type="ECO:0000313" key="14">
    <source>
        <dbReference type="EMBL" id="PPE65472.1"/>
    </source>
</evidence>
<comment type="cofactor">
    <cofactor evidence="1">
        <name>Zn(2+)</name>
        <dbReference type="ChEBI" id="CHEBI:29105"/>
    </cofactor>
</comment>
<comment type="caution">
    <text evidence="14">The sequence shown here is derived from an EMBL/GenBank/DDBJ whole genome shotgun (WGS) entry which is preliminary data.</text>
</comment>
<feature type="domain" description="Peptidase M50" evidence="13">
    <location>
        <begin position="295"/>
        <end position="367"/>
    </location>
</feature>
<dbReference type="OrthoDB" id="9781963at2"/>
<dbReference type="Pfam" id="PF02163">
    <property type="entry name" value="Peptidase_M50"/>
    <property type="match status" value="2"/>
</dbReference>
<dbReference type="PANTHER" id="PTHR39188">
    <property type="entry name" value="MEMBRANE-ASSOCIATED ZINC METALLOPROTEASE M50B"/>
    <property type="match status" value="1"/>
</dbReference>
<comment type="similarity">
    <text evidence="3">Belongs to the peptidase M50B family.</text>
</comment>
<protein>
    <recommendedName>
        <fullName evidence="13">Peptidase M50 domain-containing protein</fullName>
    </recommendedName>
</protein>
<evidence type="ECO:0000259" key="13">
    <source>
        <dbReference type="Pfam" id="PF02163"/>
    </source>
</evidence>
<evidence type="ECO:0000256" key="7">
    <source>
        <dbReference type="ARBA" id="ARBA00022801"/>
    </source>
</evidence>
<evidence type="ECO:0000256" key="3">
    <source>
        <dbReference type="ARBA" id="ARBA00007931"/>
    </source>
</evidence>
<evidence type="ECO:0000256" key="11">
    <source>
        <dbReference type="ARBA" id="ARBA00023136"/>
    </source>
</evidence>